<keyword evidence="1" id="KW-0812">Transmembrane</keyword>
<reference evidence="3" key="1">
    <citation type="journal article" date="2020" name="Mol. Plant Microbe">
        <title>Rhizobial microsymbionts of the narrowly endemic Oxytropis species growing in Kamchatka are characterized by significant genetic diversity and possess a set of genes that are associated with T3SS and T6SS secretion systems and can affect the development of symbiosis.</title>
        <authorList>
            <person name="Safronova V."/>
            <person name="Guro P."/>
            <person name="Sazanova A."/>
            <person name="Kuznetsova I."/>
            <person name="Belimov A."/>
            <person name="Yakubov V."/>
            <person name="Chirak E."/>
            <person name="Afonin A."/>
            <person name="Gogolev Y."/>
            <person name="Andronov E."/>
            <person name="Tikhonovich I."/>
        </authorList>
    </citation>
    <scope>NUCLEOTIDE SEQUENCE [LARGE SCALE GENOMIC DNA]</scope>
    <source>
        <strain evidence="3">581</strain>
    </source>
</reference>
<keyword evidence="1" id="KW-0472">Membrane</keyword>
<dbReference type="KEGG" id="trb:HB776_12785"/>
<protein>
    <submittedName>
        <fullName evidence="2">Uncharacterized protein</fullName>
    </submittedName>
</protein>
<organism evidence="2 3">
    <name type="scientific">Tardiphaga robiniae</name>
    <dbReference type="NCBI Taxonomy" id="943830"/>
    <lineage>
        <taxon>Bacteria</taxon>
        <taxon>Pseudomonadati</taxon>
        <taxon>Pseudomonadota</taxon>
        <taxon>Alphaproteobacteria</taxon>
        <taxon>Hyphomicrobiales</taxon>
        <taxon>Nitrobacteraceae</taxon>
        <taxon>Tardiphaga</taxon>
    </lineage>
</organism>
<dbReference type="RefSeq" id="WP_184518157.1">
    <property type="nucleotide sequence ID" value="NZ_CP050292.1"/>
</dbReference>
<keyword evidence="1" id="KW-1133">Transmembrane helix</keyword>
<feature type="transmembrane region" description="Helical" evidence="1">
    <location>
        <begin position="22"/>
        <end position="45"/>
    </location>
</feature>
<dbReference type="Proteomes" id="UP000515291">
    <property type="component" value="Chromosome"/>
</dbReference>
<evidence type="ECO:0000256" key="1">
    <source>
        <dbReference type="SAM" id="Phobius"/>
    </source>
</evidence>
<dbReference type="AlphaFoldDB" id="A0A7G6TZ20"/>
<evidence type="ECO:0000313" key="2">
    <source>
        <dbReference type="EMBL" id="QND72002.1"/>
    </source>
</evidence>
<gene>
    <name evidence="2" type="ORF">HB776_12785</name>
</gene>
<proteinExistence type="predicted"/>
<dbReference type="EMBL" id="CP050292">
    <property type="protein sequence ID" value="QND72002.1"/>
    <property type="molecule type" value="Genomic_DNA"/>
</dbReference>
<evidence type="ECO:0000313" key="3">
    <source>
        <dbReference type="Proteomes" id="UP000515291"/>
    </source>
</evidence>
<sequence length="79" mass="9206">MAGQIVWYAFCKIETMTITLDIANLTLLFVTTVFALVMAFVWMFCEFERRFGKRLTATALVRFGYRPDGTIDRNANRRD</sequence>
<accession>A0A7G6TZ20</accession>
<name>A0A7G6TZ20_9BRAD</name>